<feature type="domain" description="Abortive phage infection protein C-terminal" evidence="1">
    <location>
        <begin position="242"/>
        <end position="567"/>
    </location>
</feature>
<evidence type="ECO:0000259" key="2">
    <source>
        <dbReference type="Pfam" id="PF22879"/>
    </source>
</evidence>
<reference evidence="3" key="1">
    <citation type="submission" date="2018-07" db="EMBL/GenBank/DDBJ databases">
        <authorList>
            <person name="Quirk P.G."/>
            <person name="Krulwich T.A."/>
        </authorList>
    </citation>
    <scope>NUCLEOTIDE SEQUENCE</scope>
</reference>
<protein>
    <submittedName>
        <fullName evidence="3">Abortive phage infection protein</fullName>
    </submittedName>
</protein>
<evidence type="ECO:0000259" key="1">
    <source>
        <dbReference type="Pfam" id="PF10592"/>
    </source>
</evidence>
<dbReference type="EMBL" id="UIDG01000257">
    <property type="protein sequence ID" value="SUS06803.1"/>
    <property type="molecule type" value="Genomic_DNA"/>
</dbReference>
<dbReference type="InterPro" id="IPR055101">
    <property type="entry name" value="AIPR_N"/>
</dbReference>
<name>A0A380TGH3_9ZZZZ</name>
<evidence type="ECO:0000313" key="3">
    <source>
        <dbReference type="EMBL" id="SUS06803.1"/>
    </source>
</evidence>
<sequence>MTEEEFRSELLAAAASRAETHATGLREAFVAEVLDRLREAGEIPDAEACPETLTGQRSRRLEIDAFAFDDADDSLHLFVAIRDGGPDMPAKITLSEARDQGFSRLLGVFDQAREGWLTANIEESRPLWALARRIQMEGKPAALRLNVVTDRMVSERLREIPPDQTREGVPLTFQIWDVSRLKRIHEAQNVRDDLFVDFSALPGGGLAILPAAVGIGDYDAYLAVVPGETLADIYIRHGSRLLEGNVRTFLGRRGNINKGIASTLTKEPARFFAYNNGIAATASAVTTVEGPGRTLVLSGATDLQIVNGAQTTASLAAMQREGKLPESSVFVPMKLSVVKPDIAVELIPRISRFSNSQNSVRASDFFANHPFHQRMEGISRRILAPAVGGSQVQTHWYYERARGQHLNDQAGMTATKREQFLRRNPRNQVITKTDLAKVENCFDLLPDIACKGAEKSFTQFAERITREWMDERKRSLYSDDWYRGAAARTILFRTTEMLVSKASWYEGGYRAQIVAYTTARLSALATECSGGGRLDYLKIWAMQAAGDVLERQLLAIAEVMTVILRSPPQAGQNISEWAKQQACRKNAMETAVPLEPALQSFLLALSDAHAADRTQLDDQRVADGLAAVTAVVALGASAWQQIRSFAREKRLLIQGDESVLAIACAIPHRVPEDWQAGRLLLIKQRCESAGHETLAS</sequence>
<dbReference type="InterPro" id="IPR018891">
    <property type="entry name" value="AIPR_C"/>
</dbReference>
<dbReference type="Pfam" id="PF10592">
    <property type="entry name" value="AIPR"/>
    <property type="match status" value="1"/>
</dbReference>
<accession>A0A380TGH3</accession>
<proteinExistence type="predicted"/>
<dbReference type="Pfam" id="PF22879">
    <property type="entry name" value="AIPR_N"/>
    <property type="match status" value="1"/>
</dbReference>
<gene>
    <name evidence="3" type="ORF">DF3PB_330012</name>
</gene>
<feature type="domain" description="Abortive infection phage resistance protein N-terminal" evidence="2">
    <location>
        <begin position="29"/>
        <end position="183"/>
    </location>
</feature>
<dbReference type="AlphaFoldDB" id="A0A380TGH3"/>
<organism evidence="3">
    <name type="scientific">metagenome</name>
    <dbReference type="NCBI Taxonomy" id="256318"/>
    <lineage>
        <taxon>unclassified sequences</taxon>
        <taxon>metagenomes</taxon>
    </lineage>
</organism>